<name>A0A6J7KJB9_9ZZZZ</name>
<evidence type="ECO:0000313" key="2">
    <source>
        <dbReference type="EMBL" id="CAB4851917.1"/>
    </source>
</evidence>
<gene>
    <name evidence="2" type="ORF">UFOPK3268_01407</name>
    <name evidence="3" type="ORF">UFOPK3752_01880</name>
    <name evidence="4" type="ORF">UFOPK4150_01676</name>
</gene>
<dbReference type="Pfam" id="PF13459">
    <property type="entry name" value="Fer4_15"/>
    <property type="match status" value="1"/>
</dbReference>
<organism evidence="3">
    <name type="scientific">freshwater metagenome</name>
    <dbReference type="NCBI Taxonomy" id="449393"/>
    <lineage>
        <taxon>unclassified sequences</taxon>
        <taxon>metagenomes</taxon>
        <taxon>ecological metagenomes</taxon>
    </lineage>
</organism>
<dbReference type="Gene3D" id="3.30.70.20">
    <property type="match status" value="1"/>
</dbReference>
<protein>
    <submittedName>
        <fullName evidence="3">Unannotated protein</fullName>
    </submittedName>
</protein>
<reference evidence="3" key="1">
    <citation type="submission" date="2020-05" db="EMBL/GenBank/DDBJ databases">
        <authorList>
            <person name="Chiriac C."/>
            <person name="Salcher M."/>
            <person name="Ghai R."/>
            <person name="Kavagutti S V."/>
        </authorList>
    </citation>
    <scope>NUCLEOTIDE SEQUENCE</scope>
</reference>
<accession>A0A6J7KJB9</accession>
<sequence>MTPPEAVLRQARAPVDESPDPHLRIDPSLCDGVGICSHLAPDLITVDSWGYPILTPARLTRAGDRRQATAAVAACPKKALYLGH</sequence>
<evidence type="ECO:0000313" key="4">
    <source>
        <dbReference type="EMBL" id="CAB5036629.1"/>
    </source>
</evidence>
<evidence type="ECO:0000313" key="3">
    <source>
        <dbReference type="EMBL" id="CAB4954569.1"/>
    </source>
</evidence>
<dbReference type="EMBL" id="CAFBND010000100">
    <property type="protein sequence ID" value="CAB4954569.1"/>
    <property type="molecule type" value="Genomic_DNA"/>
</dbReference>
<dbReference type="AlphaFoldDB" id="A0A6J7KJB9"/>
<evidence type="ECO:0000256" key="1">
    <source>
        <dbReference type="SAM" id="MobiDB-lite"/>
    </source>
</evidence>
<dbReference type="EMBL" id="CAFBIZ010000205">
    <property type="protein sequence ID" value="CAB4851917.1"/>
    <property type="molecule type" value="Genomic_DNA"/>
</dbReference>
<dbReference type="SUPFAM" id="SSF54862">
    <property type="entry name" value="4Fe-4S ferredoxins"/>
    <property type="match status" value="1"/>
</dbReference>
<dbReference type="EMBL" id="CAFBPU010000037">
    <property type="protein sequence ID" value="CAB5036629.1"/>
    <property type="molecule type" value="Genomic_DNA"/>
</dbReference>
<feature type="region of interest" description="Disordered" evidence="1">
    <location>
        <begin position="1"/>
        <end position="22"/>
    </location>
</feature>
<proteinExistence type="predicted"/>